<dbReference type="RefSeq" id="WP_377375022.1">
    <property type="nucleotide sequence ID" value="NZ_JBHSSW010000003.1"/>
</dbReference>
<evidence type="ECO:0000313" key="2">
    <source>
        <dbReference type="Proteomes" id="UP001596303"/>
    </source>
</evidence>
<name>A0ABW1S5V6_9PROT</name>
<dbReference type="Proteomes" id="UP001596303">
    <property type="component" value="Unassembled WGS sequence"/>
</dbReference>
<comment type="caution">
    <text evidence="1">The sequence shown here is derived from an EMBL/GenBank/DDBJ whole genome shotgun (WGS) entry which is preliminary data.</text>
</comment>
<proteinExistence type="predicted"/>
<sequence>MVSSAETMVYAVIRMSIAAQLKANGYTFGVFAMQEPEGLQRVRAVQADLVPATPTELIKKLNRVIDNLERVDALVSVIVCLVCCVLEHVFPELLVRLFHFKVEVHSATRSVDQTDLSSDPWPPP</sequence>
<dbReference type="EMBL" id="JBHSSW010000003">
    <property type="protein sequence ID" value="MFC6196931.1"/>
    <property type="molecule type" value="Genomic_DNA"/>
</dbReference>
<accession>A0ABW1S5V6</accession>
<keyword evidence="2" id="KW-1185">Reference proteome</keyword>
<evidence type="ECO:0000313" key="1">
    <source>
        <dbReference type="EMBL" id="MFC6196931.1"/>
    </source>
</evidence>
<reference evidence="2" key="1">
    <citation type="journal article" date="2019" name="Int. J. Syst. Evol. Microbiol.">
        <title>The Global Catalogue of Microorganisms (GCM) 10K type strain sequencing project: providing services to taxonomists for standard genome sequencing and annotation.</title>
        <authorList>
            <consortium name="The Broad Institute Genomics Platform"/>
            <consortium name="The Broad Institute Genome Sequencing Center for Infectious Disease"/>
            <person name="Wu L."/>
            <person name="Ma J."/>
        </authorList>
    </citation>
    <scope>NUCLEOTIDE SEQUENCE [LARGE SCALE GENOMIC DNA]</scope>
    <source>
        <strain evidence="2">CGMCC-1.15741</strain>
    </source>
</reference>
<organism evidence="1 2">
    <name type="scientific">Ponticaulis profundi</name>
    <dbReference type="NCBI Taxonomy" id="2665222"/>
    <lineage>
        <taxon>Bacteria</taxon>
        <taxon>Pseudomonadati</taxon>
        <taxon>Pseudomonadota</taxon>
        <taxon>Alphaproteobacteria</taxon>
        <taxon>Hyphomonadales</taxon>
        <taxon>Hyphomonadaceae</taxon>
        <taxon>Ponticaulis</taxon>
    </lineage>
</organism>
<gene>
    <name evidence="1" type="ORF">ACFQDM_02520</name>
</gene>
<protein>
    <submittedName>
        <fullName evidence="1">Uncharacterized protein</fullName>
    </submittedName>
</protein>